<evidence type="ECO:0008006" key="3">
    <source>
        <dbReference type="Google" id="ProtNLM"/>
    </source>
</evidence>
<dbReference type="EMBL" id="JAPDNT010000032">
    <property type="protein sequence ID" value="MCW3477229.1"/>
    <property type="molecule type" value="Genomic_DNA"/>
</dbReference>
<organism evidence="1 2">
    <name type="scientific">Limobrevibacterium gyesilva</name>
    <dbReference type="NCBI Taxonomy" id="2991712"/>
    <lineage>
        <taxon>Bacteria</taxon>
        <taxon>Pseudomonadati</taxon>
        <taxon>Pseudomonadota</taxon>
        <taxon>Alphaproteobacteria</taxon>
        <taxon>Acetobacterales</taxon>
        <taxon>Acetobacteraceae</taxon>
        <taxon>Limobrevibacterium</taxon>
    </lineage>
</organism>
<dbReference type="Gene3D" id="3.40.50.880">
    <property type="match status" value="1"/>
</dbReference>
<accession>A0AA42CG10</accession>
<reference evidence="1" key="1">
    <citation type="submission" date="2022-09" db="EMBL/GenBank/DDBJ databases">
        <title>Rhodovastum sp. nov. RN2-1 isolated from soil in Seongnam, South Korea.</title>
        <authorList>
            <person name="Le N.T."/>
        </authorList>
    </citation>
    <scope>NUCLEOTIDE SEQUENCE</scope>
    <source>
        <strain evidence="1">RN2-1</strain>
    </source>
</reference>
<keyword evidence="2" id="KW-1185">Reference proteome</keyword>
<evidence type="ECO:0000313" key="1">
    <source>
        <dbReference type="EMBL" id="MCW3477229.1"/>
    </source>
</evidence>
<reference evidence="1" key="2">
    <citation type="submission" date="2022-10" db="EMBL/GenBank/DDBJ databases">
        <authorList>
            <person name="Trinh H.N."/>
        </authorList>
    </citation>
    <scope>NUCLEOTIDE SEQUENCE</scope>
    <source>
        <strain evidence="1">RN2-1</strain>
    </source>
</reference>
<comment type="caution">
    <text evidence="1">The sequence shown here is derived from an EMBL/GenBank/DDBJ whole genome shotgun (WGS) entry which is preliminary data.</text>
</comment>
<gene>
    <name evidence="1" type="ORF">OL599_21895</name>
</gene>
<dbReference type="AlphaFoldDB" id="A0AA42CG10"/>
<dbReference type="InterPro" id="IPR029062">
    <property type="entry name" value="Class_I_gatase-like"/>
</dbReference>
<sequence>MNKLATPWAGLQWHPEWHYIPDEPSKSIFRAFGDACRMHTAGIRRVE</sequence>
<name>A0AA42CG10_9PROT</name>
<dbReference type="Proteomes" id="UP001165679">
    <property type="component" value="Unassembled WGS sequence"/>
</dbReference>
<dbReference type="RefSeq" id="WP_264716163.1">
    <property type="nucleotide sequence ID" value="NZ_JAPDNT010000032.1"/>
</dbReference>
<protein>
    <recommendedName>
        <fullName evidence="3">Gamma-glutamyl-gamma-aminobutyrate hydrolase</fullName>
    </recommendedName>
</protein>
<proteinExistence type="predicted"/>
<evidence type="ECO:0000313" key="2">
    <source>
        <dbReference type="Proteomes" id="UP001165679"/>
    </source>
</evidence>